<protein>
    <submittedName>
        <fullName evidence="2">Phospholipase-like protein</fullName>
    </submittedName>
</protein>
<gene>
    <name evidence="2" type="ORF">Tci_064768</name>
</gene>
<sequence length="390" mass="45891">ALRRSDNENMLSLVILILRSILTDLQGTLKGKWRYLIPAITPIHNHVLIPNYQDFKIQDFRFSDGFECFQAINIGRQMSHIVWRYTDRVGQRLDLIAELEKLQGSILAFETIKLLRDVNDSDLSKVRAFMTTISQILIKVLVCKRKGVVVDKLEFSEDFPNLSSQFCDEINKEFLELFDSPSISSGTCYLDLDIDEDADEFRMNLEEEEMLLFKEEQILEEESRPRLEEEAKMMREDENILEEEKFLKKDYKKRELVLMNSDHMKHYMVRVVPKKRSHCTGVTSSSWLKVSSKFKEKSLGRCVINQDMAEFLKNVKPWSEDLSHCNTSIDNVWLTEDLDLYLGKPGMLRCRFLWCNDQMVNRKFWESLVCLDPTRTGWLLVDVYILILFH</sequence>
<organism evidence="2">
    <name type="scientific">Tanacetum cinerariifolium</name>
    <name type="common">Dalmatian daisy</name>
    <name type="synonym">Chrysanthemum cinerariifolium</name>
    <dbReference type="NCBI Taxonomy" id="118510"/>
    <lineage>
        <taxon>Eukaryota</taxon>
        <taxon>Viridiplantae</taxon>
        <taxon>Streptophyta</taxon>
        <taxon>Embryophyta</taxon>
        <taxon>Tracheophyta</taxon>
        <taxon>Spermatophyta</taxon>
        <taxon>Magnoliopsida</taxon>
        <taxon>eudicotyledons</taxon>
        <taxon>Gunneridae</taxon>
        <taxon>Pentapetalae</taxon>
        <taxon>asterids</taxon>
        <taxon>campanulids</taxon>
        <taxon>Asterales</taxon>
        <taxon>Asteraceae</taxon>
        <taxon>Asteroideae</taxon>
        <taxon>Anthemideae</taxon>
        <taxon>Anthemidinae</taxon>
        <taxon>Tanacetum</taxon>
    </lineage>
</organism>
<feature type="chain" id="PRO_5026998990" evidence="1">
    <location>
        <begin position="28"/>
        <end position="390"/>
    </location>
</feature>
<name>A0A6L2P2W3_TANCI</name>
<feature type="signal peptide" evidence="1">
    <location>
        <begin position="1"/>
        <end position="27"/>
    </location>
</feature>
<evidence type="ECO:0000256" key="1">
    <source>
        <dbReference type="SAM" id="SignalP"/>
    </source>
</evidence>
<feature type="non-terminal residue" evidence="2">
    <location>
        <position position="1"/>
    </location>
</feature>
<dbReference type="EMBL" id="BKCJ010010710">
    <property type="protein sequence ID" value="GEU92790.1"/>
    <property type="molecule type" value="Genomic_DNA"/>
</dbReference>
<keyword evidence="1" id="KW-0732">Signal</keyword>
<evidence type="ECO:0000313" key="2">
    <source>
        <dbReference type="EMBL" id="GEU92790.1"/>
    </source>
</evidence>
<comment type="caution">
    <text evidence="2">The sequence shown here is derived from an EMBL/GenBank/DDBJ whole genome shotgun (WGS) entry which is preliminary data.</text>
</comment>
<accession>A0A6L2P2W3</accession>
<reference evidence="2" key="1">
    <citation type="journal article" date="2019" name="Sci. Rep.">
        <title>Draft genome of Tanacetum cinerariifolium, the natural source of mosquito coil.</title>
        <authorList>
            <person name="Yamashiro T."/>
            <person name="Shiraishi A."/>
            <person name="Satake H."/>
            <person name="Nakayama K."/>
        </authorList>
    </citation>
    <scope>NUCLEOTIDE SEQUENCE</scope>
</reference>
<proteinExistence type="predicted"/>
<dbReference type="AlphaFoldDB" id="A0A6L2P2W3"/>